<dbReference type="Pfam" id="PF08497">
    <property type="entry name" value="Radical_SAM_N"/>
    <property type="match status" value="1"/>
</dbReference>
<dbReference type="Gene3D" id="3.80.30.20">
    <property type="entry name" value="tm_1862 like domain"/>
    <property type="match status" value="1"/>
</dbReference>
<dbReference type="SFLD" id="SFLDG01082">
    <property type="entry name" value="B12-binding_domain_containing"/>
    <property type="match status" value="1"/>
</dbReference>
<accession>A0A5Q2MWM1</accession>
<dbReference type="EMBL" id="CP045875">
    <property type="protein sequence ID" value="QGG46924.1"/>
    <property type="molecule type" value="Genomic_DNA"/>
</dbReference>
<dbReference type="KEGG" id="hcv:FTV88_0746"/>
<dbReference type="GO" id="GO:0051539">
    <property type="term" value="F:4 iron, 4 sulfur cluster binding"/>
    <property type="evidence" value="ECO:0007669"/>
    <property type="project" value="UniProtKB-KW"/>
</dbReference>
<keyword evidence="1 6" id="KW-0004">4Fe-4S</keyword>
<feature type="binding site" evidence="6">
    <location>
        <position position="319"/>
    </location>
    <ligand>
        <name>[4Fe-4S] cluster</name>
        <dbReference type="ChEBI" id="CHEBI:49883"/>
        <note>4Fe-4S-S-AdoMet</note>
    </ligand>
</feature>
<dbReference type="GO" id="GO:0005506">
    <property type="term" value="F:iron ion binding"/>
    <property type="evidence" value="ECO:0007669"/>
    <property type="project" value="UniProtKB-UniRule"/>
</dbReference>
<comment type="similarity">
    <text evidence="6">Belongs to the UPF0313 family.</text>
</comment>
<name>A0A5Q2MWM1_9FIRM</name>
<keyword evidence="4 6" id="KW-0408">Iron</keyword>
<sequence length="634" mass="72650">MAAPYLPMSQEEMKKLKWDQCDFIIVSGDAYVDHPSFSGAIIGRVLENEGFRIGIISQPDWRNTKDFKKLGRPYLGWLITAGNIDSMVNHYTAAKKKRSNDAYTAGGKSGRRPDRATLVYAQRCREAYKEPPIIIGGIEASLRRFAHYDYWDDKVRRSILIDAKADLLVYGMGEKTIIALAHELQERRAREEKEQSFAIDLQGLCYVTDTVATLQPQEVITLPSYEEVKESKVAYAKAFRLQEQEQNPYNGKILLQQHQDLFLVQNRPSLPLTTKELDAIYALPFARQPHPSYANQGGVPALEEVEFSLAAQRGCFGGCSFCALTFHQGRIIQSRSDESLVEEAKELVQAPSFKGYIHDVGGPTANFRQQACKKQAKAGACRHRHCLFPEPCKNLEINHDHYLQLLRKLRQIKGVKKVFIRSGLRYDYLMADKKERRRRFLEEICQHHVSGQLKVAPEHASPKVLQYMGKPSIKVYEDFKKEYEETNRKLDKKQYLVPYLMSSHPGATLHEAIEMAEKIRDWKYMPEQVQDFIPTPGSLSTCIYYTGIEPRTMEPVTVPRTPKEKALQRALLQFRKPENYELVYQALCSAERQDLIGPGSKKLISPPMSQKFKNRKLFSDKEGRGKGKGKKRRH</sequence>
<evidence type="ECO:0000256" key="5">
    <source>
        <dbReference type="ARBA" id="ARBA00023014"/>
    </source>
</evidence>
<gene>
    <name evidence="9" type="ORF">FTV88_0746</name>
</gene>
<protein>
    <submittedName>
        <fullName evidence="9">Ygiq family radical SAM protein</fullName>
    </submittedName>
</protein>
<dbReference type="NCBIfam" id="TIGR03904">
    <property type="entry name" value="SAM_YgiQ"/>
    <property type="match status" value="1"/>
</dbReference>
<feature type="binding site" evidence="6">
    <location>
        <position position="315"/>
    </location>
    <ligand>
        <name>[4Fe-4S] cluster</name>
        <dbReference type="ChEBI" id="CHEBI:49883"/>
        <note>4Fe-4S-S-AdoMet</note>
    </ligand>
</feature>
<dbReference type="SMART" id="SM00729">
    <property type="entry name" value="Elp3"/>
    <property type="match status" value="1"/>
</dbReference>
<dbReference type="GO" id="GO:0003824">
    <property type="term" value="F:catalytic activity"/>
    <property type="evidence" value="ECO:0007669"/>
    <property type="project" value="InterPro"/>
</dbReference>
<dbReference type="AlphaFoldDB" id="A0A5Q2MWM1"/>
<evidence type="ECO:0000259" key="8">
    <source>
        <dbReference type="PROSITE" id="PS51918"/>
    </source>
</evidence>
<dbReference type="PROSITE" id="PS51918">
    <property type="entry name" value="RADICAL_SAM"/>
    <property type="match status" value="1"/>
</dbReference>
<dbReference type="HAMAP" id="MF_01251">
    <property type="entry name" value="UPF0313"/>
    <property type="match status" value="1"/>
</dbReference>
<evidence type="ECO:0000256" key="7">
    <source>
        <dbReference type="SAM" id="MobiDB-lite"/>
    </source>
</evidence>
<dbReference type="InterPro" id="IPR058240">
    <property type="entry name" value="rSAM_sf"/>
</dbReference>
<dbReference type="SFLD" id="SFLDS00029">
    <property type="entry name" value="Radical_SAM"/>
    <property type="match status" value="1"/>
</dbReference>
<proteinExistence type="inferred from homology"/>
<keyword evidence="10" id="KW-1185">Reference proteome</keyword>
<evidence type="ECO:0000313" key="10">
    <source>
        <dbReference type="Proteomes" id="UP000366051"/>
    </source>
</evidence>
<evidence type="ECO:0000256" key="3">
    <source>
        <dbReference type="ARBA" id="ARBA00022723"/>
    </source>
</evidence>
<dbReference type="InterPro" id="IPR024560">
    <property type="entry name" value="UPF0313_C"/>
</dbReference>
<dbReference type="InterPro" id="IPR006638">
    <property type="entry name" value="Elp3/MiaA/NifB-like_rSAM"/>
</dbReference>
<evidence type="ECO:0000256" key="1">
    <source>
        <dbReference type="ARBA" id="ARBA00022485"/>
    </source>
</evidence>
<dbReference type="Proteomes" id="UP000366051">
    <property type="component" value="Chromosome"/>
</dbReference>
<keyword evidence="5 6" id="KW-0411">Iron-sulfur</keyword>
<dbReference type="InterPro" id="IPR013704">
    <property type="entry name" value="UPF0313_N"/>
</dbReference>
<reference evidence="10" key="1">
    <citation type="submission" date="2019-11" db="EMBL/GenBank/DDBJ databases">
        <title>Genome sequence of Heliorestis convoluta strain HH, an alkaliphilic and minimalistic phototrophic bacterium from a soda lake in Egypt.</title>
        <authorList>
            <person name="Dewey E.D."/>
            <person name="Stokes L.M."/>
            <person name="Burchell B.M."/>
            <person name="Shaffer K.N."/>
            <person name="Huntington A.M."/>
            <person name="Baker J.M."/>
            <person name="Nadendla S."/>
            <person name="Giglio M.G."/>
            <person name="Touchman J.W."/>
            <person name="Blankenship R.E."/>
            <person name="Madigan M.T."/>
            <person name="Sattley W.M."/>
        </authorList>
    </citation>
    <scope>NUCLEOTIDE SEQUENCE [LARGE SCALE GENOMIC DNA]</scope>
    <source>
        <strain evidence="10">HH</strain>
    </source>
</reference>
<evidence type="ECO:0000256" key="6">
    <source>
        <dbReference type="HAMAP-Rule" id="MF_01251"/>
    </source>
</evidence>
<dbReference type="PANTHER" id="PTHR32331:SF0">
    <property type="entry name" value="UPF0313 PROTEIN YGIQ"/>
    <property type="match status" value="1"/>
</dbReference>
<dbReference type="InterPro" id="IPR007197">
    <property type="entry name" value="rSAM"/>
</dbReference>
<dbReference type="SUPFAM" id="SSF102114">
    <property type="entry name" value="Radical SAM enzymes"/>
    <property type="match status" value="1"/>
</dbReference>
<dbReference type="SFLD" id="SFLDG01069">
    <property type="entry name" value="UPF0313"/>
    <property type="match status" value="1"/>
</dbReference>
<keyword evidence="3 6" id="KW-0479">Metal-binding</keyword>
<dbReference type="PANTHER" id="PTHR32331">
    <property type="entry name" value="UPF0313 PROTEIN YGIQ"/>
    <property type="match status" value="1"/>
</dbReference>
<evidence type="ECO:0000313" key="9">
    <source>
        <dbReference type="EMBL" id="QGG46924.1"/>
    </source>
</evidence>
<evidence type="ECO:0000256" key="2">
    <source>
        <dbReference type="ARBA" id="ARBA00022691"/>
    </source>
</evidence>
<organism evidence="9 10">
    <name type="scientific">Heliorestis convoluta</name>
    <dbReference type="NCBI Taxonomy" id="356322"/>
    <lineage>
        <taxon>Bacteria</taxon>
        <taxon>Bacillati</taxon>
        <taxon>Bacillota</taxon>
        <taxon>Clostridia</taxon>
        <taxon>Eubacteriales</taxon>
        <taxon>Heliobacteriaceae</taxon>
        <taxon>Heliorestis</taxon>
    </lineage>
</organism>
<dbReference type="InterPro" id="IPR022946">
    <property type="entry name" value="UPF0313"/>
</dbReference>
<dbReference type="InterPro" id="IPR023404">
    <property type="entry name" value="rSAM_horseshoe"/>
</dbReference>
<feature type="domain" description="Radical SAM core" evidence="8">
    <location>
        <begin position="301"/>
        <end position="575"/>
    </location>
</feature>
<comment type="cofactor">
    <cofactor evidence="6">
        <name>[4Fe-4S] cluster</name>
        <dbReference type="ChEBI" id="CHEBI:49883"/>
    </cofactor>
    <text evidence="6">Binds 1 [4Fe-4S] cluster. The cluster is coordinated with 3 cysteines and an exchangeable S-adenosyl-L-methionine.</text>
</comment>
<evidence type="ECO:0000256" key="4">
    <source>
        <dbReference type="ARBA" id="ARBA00023004"/>
    </source>
</evidence>
<keyword evidence="2 6" id="KW-0949">S-adenosyl-L-methionine</keyword>
<feature type="region of interest" description="Disordered" evidence="7">
    <location>
        <begin position="598"/>
        <end position="634"/>
    </location>
</feature>
<dbReference type="Pfam" id="PF11842">
    <property type="entry name" value="DUF3362"/>
    <property type="match status" value="1"/>
</dbReference>
<feature type="binding site" evidence="6">
    <location>
        <position position="322"/>
    </location>
    <ligand>
        <name>[4Fe-4S] cluster</name>
        <dbReference type="ChEBI" id="CHEBI:49883"/>
        <note>4Fe-4S-S-AdoMet</note>
    </ligand>
</feature>